<dbReference type="SMART" id="SM00020">
    <property type="entry name" value="Tryp_SPc"/>
    <property type="match status" value="2"/>
</dbReference>
<reference evidence="6 7" key="1">
    <citation type="submission" date="2021-04" db="EMBL/GenBank/DDBJ databases">
        <authorList>
            <person name="Bliznina A."/>
        </authorList>
    </citation>
    <scope>NUCLEOTIDE SEQUENCE [LARGE SCALE GENOMIC DNA]</scope>
</reference>
<dbReference type="Proteomes" id="UP001158576">
    <property type="component" value="Chromosome 2"/>
</dbReference>
<sequence>MKLLPTIAAVASAYEQPKYNDFLDSLSQKSSGWGHPTDKVAALFSLCPSLTEPDNASVVCDQSTCALVCNEGFVATGRRRTKCRFNNANGFFWKRQLGGCDTCADLAAPPAGVEIDATLNDAAQNTFESGEFTVTTTSIFNHPGYGDTADGSGSNMDICLMKFNDNLVTGRTGTAPVCLSTSYPDHGKACWVAGWGTTSEGGNTANLLQSVGVNILGQDYCNANTNNSPLLPDDICAGLPDVDGNGLTDAGIDSCQGDSGGPLVCDVNGAATLVGVVSRDNNGGLLAEVDATLNDAAKDTIEAGEFQVTSTTMFNHPGYGDTADGSGSNMDICLIKFNDNLVTGRTGTAPVCLSTAYPDHGKACWVAGWGALSSGGSSPNLLQSVGVNILGQEYCSANSNNGALLPDDICAGLPDLDGNGLTDPGVDSCQGDSGGPLVCNVNGAATLVGVVSRGVGCADEGHPGIYTAIHTDTWVADTIAANP</sequence>
<evidence type="ECO:0000313" key="7">
    <source>
        <dbReference type="Proteomes" id="UP001158576"/>
    </source>
</evidence>
<keyword evidence="1" id="KW-0645">Protease</keyword>
<dbReference type="Gene3D" id="2.40.10.10">
    <property type="entry name" value="Trypsin-like serine proteases"/>
    <property type="match status" value="2"/>
</dbReference>
<dbReference type="CDD" id="cd00190">
    <property type="entry name" value="Tryp_SPc"/>
    <property type="match status" value="1"/>
</dbReference>
<organism evidence="6 7">
    <name type="scientific">Oikopleura dioica</name>
    <name type="common">Tunicate</name>
    <dbReference type="NCBI Taxonomy" id="34765"/>
    <lineage>
        <taxon>Eukaryota</taxon>
        <taxon>Metazoa</taxon>
        <taxon>Chordata</taxon>
        <taxon>Tunicata</taxon>
        <taxon>Appendicularia</taxon>
        <taxon>Copelata</taxon>
        <taxon>Oikopleuridae</taxon>
        <taxon>Oikopleura</taxon>
    </lineage>
</organism>
<dbReference type="PANTHER" id="PTHR24264">
    <property type="entry name" value="TRYPSIN-RELATED"/>
    <property type="match status" value="1"/>
</dbReference>
<keyword evidence="4" id="KW-1015">Disulfide bond</keyword>
<dbReference type="SUPFAM" id="SSF50494">
    <property type="entry name" value="Trypsin-like serine proteases"/>
    <property type="match status" value="2"/>
</dbReference>
<dbReference type="InterPro" id="IPR043504">
    <property type="entry name" value="Peptidase_S1_PA_chymotrypsin"/>
</dbReference>
<dbReference type="InterPro" id="IPR009003">
    <property type="entry name" value="Peptidase_S1_PA"/>
</dbReference>
<dbReference type="InterPro" id="IPR050127">
    <property type="entry name" value="Serine_Proteases_S1"/>
</dbReference>
<dbReference type="InterPro" id="IPR035976">
    <property type="entry name" value="Sushi/SCR/CCP_sf"/>
</dbReference>
<dbReference type="PROSITE" id="PS50240">
    <property type="entry name" value="TRYPSIN_DOM"/>
    <property type="match status" value="1"/>
</dbReference>
<dbReference type="InterPro" id="IPR000436">
    <property type="entry name" value="Sushi_SCR_CCP_dom"/>
</dbReference>
<evidence type="ECO:0000313" key="6">
    <source>
        <dbReference type="EMBL" id="CAG5110207.1"/>
    </source>
</evidence>
<protein>
    <submittedName>
        <fullName evidence="6">Oidioi.mRNA.OKI2018_I69.chr2.g4632.t1.cds</fullName>
    </submittedName>
</protein>
<dbReference type="PROSITE" id="PS00135">
    <property type="entry name" value="TRYPSIN_SER"/>
    <property type="match status" value="2"/>
</dbReference>
<evidence type="ECO:0000256" key="4">
    <source>
        <dbReference type="ARBA" id="ARBA00023157"/>
    </source>
</evidence>
<keyword evidence="2" id="KW-0378">Hydrolase</keyword>
<dbReference type="SUPFAM" id="SSF57535">
    <property type="entry name" value="Complement control module/SCR domain"/>
    <property type="match status" value="1"/>
</dbReference>
<evidence type="ECO:0000256" key="1">
    <source>
        <dbReference type="ARBA" id="ARBA00022670"/>
    </source>
</evidence>
<dbReference type="CDD" id="cd00033">
    <property type="entry name" value="CCP"/>
    <property type="match status" value="1"/>
</dbReference>
<dbReference type="InterPro" id="IPR033116">
    <property type="entry name" value="TRYPSIN_SER"/>
</dbReference>
<gene>
    <name evidence="6" type="ORF">OKIOD_LOCUS13397</name>
</gene>
<dbReference type="InterPro" id="IPR001254">
    <property type="entry name" value="Trypsin_dom"/>
</dbReference>
<evidence type="ECO:0000256" key="3">
    <source>
        <dbReference type="ARBA" id="ARBA00022825"/>
    </source>
</evidence>
<dbReference type="Pfam" id="PF00089">
    <property type="entry name" value="Trypsin"/>
    <property type="match status" value="2"/>
</dbReference>
<keyword evidence="7" id="KW-1185">Reference proteome</keyword>
<dbReference type="EMBL" id="OU015567">
    <property type="protein sequence ID" value="CAG5110207.1"/>
    <property type="molecule type" value="Genomic_DNA"/>
</dbReference>
<dbReference type="PANTHER" id="PTHR24264:SF69">
    <property type="entry name" value="TRYPSIN-3"/>
    <property type="match status" value="1"/>
</dbReference>
<evidence type="ECO:0000256" key="2">
    <source>
        <dbReference type="ARBA" id="ARBA00022801"/>
    </source>
</evidence>
<proteinExistence type="predicted"/>
<evidence type="ECO:0000259" key="5">
    <source>
        <dbReference type="PROSITE" id="PS50240"/>
    </source>
</evidence>
<accession>A0ABN7SXN6</accession>
<name>A0ABN7SXN6_OIKDI</name>
<keyword evidence="3" id="KW-0720">Serine protease</keyword>
<feature type="domain" description="Peptidase S1" evidence="5">
    <location>
        <begin position="215"/>
        <end position="480"/>
    </location>
</feature>